<dbReference type="InterPro" id="IPR029058">
    <property type="entry name" value="AB_hydrolase_fold"/>
</dbReference>
<proteinExistence type="predicted"/>
<dbReference type="PANTHER" id="PTHR43329">
    <property type="entry name" value="EPOXIDE HYDROLASE"/>
    <property type="match status" value="1"/>
</dbReference>
<sequence>MDSSGRAAQPDRAGAATTTRGLPREFGDLFTSRWVNSGDVRLHAVVGGAGPPVLLLHGWPETWYAWRLVMPSLARHFTVVAADRRGVGLSDKPAEGYDSATLADDMVAVMDELGHERFAVVGHDVGMWIAYALAADHPERVERVAFLEAAVPGLTPDRDLLRAQETSNALWHWGFNRITDLSEELVAGRERLFFGWQFEHKAVTPLPPDAVDVYIDALTTGPDALHGSFAPYQELGSTIEQNARRSQRQLSAPVLTIAGDRSTGDLVAATMNPVAEHVHAHIVLAGCGHFPAEEAPHEVLAVLDEFLASYRAS</sequence>
<organism evidence="3 4">
    <name type="scientific">Mycobacterium kubicae</name>
    <dbReference type="NCBI Taxonomy" id="120959"/>
    <lineage>
        <taxon>Bacteria</taxon>
        <taxon>Bacillati</taxon>
        <taxon>Actinomycetota</taxon>
        <taxon>Actinomycetes</taxon>
        <taxon>Mycobacteriales</taxon>
        <taxon>Mycobacteriaceae</taxon>
        <taxon>Mycobacterium</taxon>
        <taxon>Mycobacterium simiae complex</taxon>
    </lineage>
</organism>
<evidence type="ECO:0000313" key="4">
    <source>
        <dbReference type="Proteomes" id="UP000663583"/>
    </source>
</evidence>
<dbReference type="GO" id="GO:0016787">
    <property type="term" value="F:hydrolase activity"/>
    <property type="evidence" value="ECO:0007669"/>
    <property type="project" value="UniProtKB-KW"/>
</dbReference>
<gene>
    <name evidence="3" type="ORF">I2456_00735</name>
</gene>
<reference evidence="3" key="1">
    <citation type="submission" date="2020-11" db="EMBL/GenBank/DDBJ databases">
        <title>Intraspecies plasmid and genomic variation of Mycobacterium kubicae revealed by the complete genome sequences of two clinical isolates.</title>
        <authorList>
            <person name="Hendrix J.R."/>
            <person name="Epperson L.E."/>
            <person name="Honda J.R."/>
            <person name="Strong M."/>
        </authorList>
    </citation>
    <scope>NUCLEOTIDE SEQUENCE</scope>
    <source>
        <strain evidence="3">JCM 13573</strain>
    </source>
</reference>
<dbReference type="Proteomes" id="UP000663583">
    <property type="component" value="Chromosome"/>
</dbReference>
<dbReference type="KEGG" id="mku:I2456_00735"/>
<feature type="domain" description="AB hydrolase-1" evidence="2">
    <location>
        <begin position="51"/>
        <end position="295"/>
    </location>
</feature>
<accession>A0AAX1JGS6</accession>
<evidence type="ECO:0000259" key="2">
    <source>
        <dbReference type="Pfam" id="PF00561"/>
    </source>
</evidence>
<evidence type="ECO:0000256" key="1">
    <source>
        <dbReference type="ARBA" id="ARBA00022801"/>
    </source>
</evidence>
<evidence type="ECO:0000313" key="3">
    <source>
        <dbReference type="EMBL" id="QPI40441.1"/>
    </source>
</evidence>
<dbReference type="InterPro" id="IPR000073">
    <property type="entry name" value="AB_hydrolase_1"/>
</dbReference>
<dbReference type="InterPro" id="IPR000639">
    <property type="entry name" value="Epox_hydrolase-like"/>
</dbReference>
<dbReference type="PRINTS" id="PR00111">
    <property type="entry name" value="ABHYDROLASE"/>
</dbReference>
<dbReference type="PRINTS" id="PR00412">
    <property type="entry name" value="EPOXHYDRLASE"/>
</dbReference>
<dbReference type="EMBL" id="CP065047">
    <property type="protein sequence ID" value="QPI40441.1"/>
    <property type="molecule type" value="Genomic_DNA"/>
</dbReference>
<dbReference type="AlphaFoldDB" id="A0AAX1JGS6"/>
<dbReference type="Gene3D" id="3.40.50.1820">
    <property type="entry name" value="alpha/beta hydrolase"/>
    <property type="match status" value="1"/>
</dbReference>
<dbReference type="SUPFAM" id="SSF53474">
    <property type="entry name" value="alpha/beta-Hydrolases"/>
    <property type="match status" value="1"/>
</dbReference>
<name>A0AAX1JGS6_9MYCO</name>
<protein>
    <submittedName>
        <fullName evidence="3">Alpha/beta hydrolase</fullName>
    </submittedName>
</protein>
<dbReference type="Pfam" id="PF00561">
    <property type="entry name" value="Abhydrolase_1"/>
    <property type="match status" value="1"/>
</dbReference>
<keyword evidence="1 3" id="KW-0378">Hydrolase</keyword>